<accession>M9LNI0</accession>
<protein>
    <submittedName>
        <fullName evidence="3">Uncharacterized protein conserved in bacteria</fullName>
    </submittedName>
</protein>
<dbReference type="AlphaFoldDB" id="M9LNI0"/>
<reference evidence="3 4" key="1">
    <citation type="submission" date="2012-10" db="EMBL/GenBank/DDBJ databases">
        <title>Draft Genome Sequence of Paenibacillus popilliae ATCC 14706T.</title>
        <authorList>
            <person name="Iiyama K."/>
            <person name="Mori K."/>
            <person name="Mon H."/>
            <person name="Chieda Y."/>
            <person name="Lee J.M."/>
            <person name="Kusakabe T."/>
            <person name="Tashiro K."/>
            <person name="Asano S."/>
            <person name="Yasunaga-Aoki C."/>
            <person name="Shimizu S."/>
        </authorList>
    </citation>
    <scope>NUCLEOTIDE SEQUENCE [LARGE SCALE GENOMIC DNA]</scope>
    <source>
        <strain evidence="3 4">ATCC 14706</strain>
    </source>
</reference>
<dbReference type="EMBL" id="BALG01000056">
    <property type="protein sequence ID" value="GAC41931.1"/>
    <property type="molecule type" value="Genomic_DNA"/>
</dbReference>
<keyword evidence="4" id="KW-1185">Reference proteome</keyword>
<dbReference type="Proteomes" id="UP000029453">
    <property type="component" value="Unassembled WGS sequence"/>
</dbReference>
<name>M9LNI0_PAEPP</name>
<feature type="compositionally biased region" description="Basic and acidic residues" evidence="2">
    <location>
        <begin position="163"/>
        <end position="172"/>
    </location>
</feature>
<feature type="region of interest" description="Disordered" evidence="2">
    <location>
        <begin position="95"/>
        <end position="188"/>
    </location>
</feature>
<dbReference type="OrthoDB" id="1650379at2"/>
<dbReference type="PIRSF" id="PIRSF012565">
    <property type="entry name" value="DUF1027"/>
    <property type="match status" value="1"/>
</dbReference>
<evidence type="ECO:0000256" key="1">
    <source>
        <dbReference type="PIRSR" id="PIRSR012565-1"/>
    </source>
</evidence>
<dbReference type="InterPro" id="IPR009370">
    <property type="entry name" value="YutD-like"/>
</dbReference>
<feature type="compositionally biased region" description="Basic and acidic residues" evidence="2">
    <location>
        <begin position="140"/>
        <end position="150"/>
    </location>
</feature>
<sequence>MFHISGQTYEVIQEHKNAWNPEAFRDRYSEVLERYDYIVGDWGYNQLRLKGFFRDNHPKSTKDTTSSGIMDYINEYCNFGCAYFIVEKLSSKDSRYRQSQDNGGEEETHRAPTGNREYAATKQGTSLQPKVPTLEFDAEPQAKPDVQDRKPRSRHRHKNRGHYSSETKHSDIAKVSAKVPRPPKDNRS</sequence>
<evidence type="ECO:0000313" key="3">
    <source>
        <dbReference type="EMBL" id="GAC41931.1"/>
    </source>
</evidence>
<feature type="disulfide bond" evidence="1">
    <location>
        <begin position="77"/>
        <end position="81"/>
    </location>
</feature>
<gene>
    <name evidence="3" type="ORF">PPOP_1288</name>
</gene>
<feature type="compositionally biased region" description="Basic residues" evidence="2">
    <location>
        <begin position="151"/>
        <end position="161"/>
    </location>
</feature>
<evidence type="ECO:0000313" key="4">
    <source>
        <dbReference type="Proteomes" id="UP000029453"/>
    </source>
</evidence>
<keyword evidence="1" id="KW-1015">Disulfide bond</keyword>
<organism evidence="3 4">
    <name type="scientific">Paenibacillus popilliae ATCC 14706</name>
    <dbReference type="NCBI Taxonomy" id="1212764"/>
    <lineage>
        <taxon>Bacteria</taxon>
        <taxon>Bacillati</taxon>
        <taxon>Bacillota</taxon>
        <taxon>Bacilli</taxon>
        <taxon>Bacillales</taxon>
        <taxon>Paenibacillaceae</taxon>
        <taxon>Paenibacillus</taxon>
    </lineage>
</organism>
<proteinExistence type="predicted"/>
<dbReference type="Pfam" id="PF06265">
    <property type="entry name" value="YutD-like"/>
    <property type="match status" value="1"/>
</dbReference>
<dbReference type="RefSeq" id="WP_006285315.1">
    <property type="nucleotide sequence ID" value="NZ_BALG01000056.1"/>
</dbReference>
<dbReference type="Gene3D" id="3.50.4.20">
    <property type="match status" value="1"/>
</dbReference>
<evidence type="ECO:0000256" key="2">
    <source>
        <dbReference type="SAM" id="MobiDB-lite"/>
    </source>
</evidence>
<dbReference type="InterPro" id="IPR038141">
    <property type="entry name" value="YutD-like_sf"/>
</dbReference>
<comment type="caution">
    <text evidence="3">The sequence shown here is derived from an EMBL/GenBank/DDBJ whole genome shotgun (WGS) entry which is preliminary data.</text>
</comment>